<dbReference type="GO" id="GO:0006121">
    <property type="term" value="P:mitochondrial electron transport, succinate to ubiquinone"/>
    <property type="evidence" value="ECO:0007669"/>
    <property type="project" value="TreeGrafter"/>
</dbReference>
<dbReference type="FunFam" id="1.10.150.250:FF:000004">
    <property type="entry name" value="Succinate dehydrogenase assembly factor 2, mitochondrial"/>
    <property type="match status" value="1"/>
</dbReference>
<dbReference type="Gene3D" id="1.10.150.250">
    <property type="entry name" value="Flavinator of succinate dehydrogenase"/>
    <property type="match status" value="1"/>
</dbReference>
<evidence type="ECO:0000256" key="1">
    <source>
        <dbReference type="ARBA" id="ARBA00023128"/>
    </source>
</evidence>
<dbReference type="GO" id="GO:0034553">
    <property type="term" value="P:mitochondrial respiratory chain complex II assembly"/>
    <property type="evidence" value="ECO:0007669"/>
    <property type="project" value="TreeGrafter"/>
</dbReference>
<keyword evidence="4" id="KW-1185">Reference proteome</keyword>
<name>A0AAD2CR97_9STRA</name>
<protein>
    <recommendedName>
        <fullName evidence="5">Succinate dehydrogenase assembly factor 2, mitochondrial</fullName>
    </recommendedName>
</protein>
<accession>A0AAD2CR97</accession>
<dbReference type="InterPro" id="IPR036714">
    <property type="entry name" value="SDH_sf"/>
</dbReference>
<dbReference type="PANTHER" id="PTHR12469">
    <property type="entry name" value="PROTEIN EMI5 HOMOLOG, MITOCHONDRIAL"/>
    <property type="match status" value="1"/>
</dbReference>
<dbReference type="AlphaFoldDB" id="A0AAD2CR97"/>
<dbReference type="Pfam" id="PF03937">
    <property type="entry name" value="Sdh5"/>
    <property type="match status" value="1"/>
</dbReference>
<keyword evidence="2" id="KW-0143">Chaperone</keyword>
<organism evidence="3 4">
    <name type="scientific">Cylindrotheca closterium</name>
    <dbReference type="NCBI Taxonomy" id="2856"/>
    <lineage>
        <taxon>Eukaryota</taxon>
        <taxon>Sar</taxon>
        <taxon>Stramenopiles</taxon>
        <taxon>Ochrophyta</taxon>
        <taxon>Bacillariophyta</taxon>
        <taxon>Bacillariophyceae</taxon>
        <taxon>Bacillariophycidae</taxon>
        <taxon>Bacillariales</taxon>
        <taxon>Bacillariaceae</taxon>
        <taxon>Cylindrotheca</taxon>
    </lineage>
</organism>
<evidence type="ECO:0000313" key="3">
    <source>
        <dbReference type="EMBL" id="CAJ1934198.1"/>
    </source>
</evidence>
<dbReference type="InterPro" id="IPR005631">
    <property type="entry name" value="SDH"/>
</dbReference>
<dbReference type="GO" id="GO:0005739">
    <property type="term" value="C:mitochondrion"/>
    <property type="evidence" value="ECO:0007669"/>
    <property type="project" value="TreeGrafter"/>
</dbReference>
<evidence type="ECO:0000256" key="2">
    <source>
        <dbReference type="ARBA" id="ARBA00023186"/>
    </source>
</evidence>
<reference evidence="3" key="1">
    <citation type="submission" date="2023-08" db="EMBL/GenBank/DDBJ databases">
        <authorList>
            <person name="Audoor S."/>
            <person name="Bilcke G."/>
        </authorList>
    </citation>
    <scope>NUCLEOTIDE SEQUENCE</scope>
</reference>
<keyword evidence="1" id="KW-0496">Mitochondrion</keyword>
<dbReference type="Proteomes" id="UP001295423">
    <property type="component" value="Unassembled WGS sequence"/>
</dbReference>
<dbReference type="GO" id="GO:0006099">
    <property type="term" value="P:tricarboxylic acid cycle"/>
    <property type="evidence" value="ECO:0007669"/>
    <property type="project" value="TreeGrafter"/>
</dbReference>
<dbReference type="EMBL" id="CAKOGP040000335">
    <property type="protein sequence ID" value="CAJ1934198.1"/>
    <property type="molecule type" value="Genomic_DNA"/>
</dbReference>
<gene>
    <name evidence="3" type="ORF">CYCCA115_LOCUS3636</name>
</gene>
<sequence>MSQNTFLRKAAFSVRTCRPGSQAWSQVVIRNYLGEAGEGSKSLSAKEETLLKIAKPKAEEIFQKHIELPGVDIETRRKRLVYRSKQRGWLEVDLLLGTWASDHVSKLNEDELDQYEDFVNMETIDIYNVITLRLDVPESMKRDGNGVVERIQEWARSSPLGKADPEKYREVKTDKNLI</sequence>
<dbReference type="SUPFAM" id="SSF109910">
    <property type="entry name" value="YgfY-like"/>
    <property type="match status" value="1"/>
</dbReference>
<evidence type="ECO:0008006" key="5">
    <source>
        <dbReference type="Google" id="ProtNLM"/>
    </source>
</evidence>
<comment type="caution">
    <text evidence="3">The sequence shown here is derived from an EMBL/GenBank/DDBJ whole genome shotgun (WGS) entry which is preliminary data.</text>
</comment>
<proteinExistence type="predicted"/>
<dbReference type="PANTHER" id="PTHR12469:SF2">
    <property type="entry name" value="SUCCINATE DEHYDROGENASE ASSEMBLY FACTOR 2, MITOCHONDRIAL"/>
    <property type="match status" value="1"/>
</dbReference>
<evidence type="ECO:0000313" key="4">
    <source>
        <dbReference type="Proteomes" id="UP001295423"/>
    </source>
</evidence>